<keyword evidence="2" id="KW-1185">Reference proteome</keyword>
<name>A0A3P8HA85_9TREM</name>
<organism evidence="1 2">
    <name type="scientific">Schistosoma mattheei</name>
    <dbReference type="NCBI Taxonomy" id="31246"/>
    <lineage>
        <taxon>Eukaryota</taxon>
        <taxon>Metazoa</taxon>
        <taxon>Spiralia</taxon>
        <taxon>Lophotrochozoa</taxon>
        <taxon>Platyhelminthes</taxon>
        <taxon>Trematoda</taxon>
        <taxon>Digenea</taxon>
        <taxon>Strigeidida</taxon>
        <taxon>Schistosomatoidea</taxon>
        <taxon>Schistosomatidae</taxon>
        <taxon>Schistosoma</taxon>
    </lineage>
</organism>
<evidence type="ECO:0000313" key="1">
    <source>
        <dbReference type="EMBL" id="VDP79444.1"/>
    </source>
</evidence>
<dbReference type="EMBL" id="UZAL01042042">
    <property type="protein sequence ID" value="VDP79444.1"/>
    <property type="molecule type" value="Genomic_DNA"/>
</dbReference>
<accession>A0A3P8HA85</accession>
<proteinExistence type="predicted"/>
<reference evidence="1 2" key="1">
    <citation type="submission" date="2018-11" db="EMBL/GenBank/DDBJ databases">
        <authorList>
            <consortium name="Pathogen Informatics"/>
        </authorList>
    </citation>
    <scope>NUCLEOTIDE SEQUENCE [LARGE SCALE GENOMIC DNA]</scope>
    <source>
        <strain>Denwood</strain>
        <strain evidence="2">Zambia</strain>
    </source>
</reference>
<dbReference type="AlphaFoldDB" id="A0A3P8HA85"/>
<protein>
    <submittedName>
        <fullName evidence="1">Uncharacterized protein</fullName>
    </submittedName>
</protein>
<sequence length="40" mass="4949">MYNRTTGLRHLYYLIQQPTRTIIVQQFLKINLKQRVLEEE</sequence>
<dbReference type="Proteomes" id="UP000269396">
    <property type="component" value="Unassembled WGS sequence"/>
</dbReference>
<gene>
    <name evidence="1" type="ORF">SMTD_LOCUS19298</name>
</gene>
<evidence type="ECO:0000313" key="2">
    <source>
        <dbReference type="Proteomes" id="UP000269396"/>
    </source>
</evidence>